<evidence type="ECO:0000313" key="2">
    <source>
        <dbReference type="EMBL" id="BAW18980.1"/>
    </source>
</evidence>
<dbReference type="GeneID" id="40074401"/>
<dbReference type="InterPro" id="IPR046907">
    <property type="entry name" value="SH3DP"/>
</dbReference>
<protein>
    <recommendedName>
        <fullName evidence="1">SH3 fold domain-containing protein</fullName>
    </recommendedName>
</protein>
<dbReference type="KEGG" id="vg:40074401"/>
<feature type="domain" description="SH3 fold" evidence="1">
    <location>
        <begin position="6"/>
        <end position="124"/>
    </location>
</feature>
<name>A0A1L7N0J7_9CAUD</name>
<dbReference type="OrthoDB" id="24443at10239"/>
<dbReference type="EMBL" id="AP017924">
    <property type="protein sequence ID" value="BAW18980.1"/>
    <property type="molecule type" value="Genomic_DNA"/>
</dbReference>
<keyword evidence="3" id="KW-1185">Reference proteome</keyword>
<reference evidence="2 3" key="1">
    <citation type="submission" date="2016-12" db="EMBL/GenBank/DDBJ databases">
        <title>Characterization of two jumbo phages RP12 and RP31 infecting the phytopathogen Ralstonia solanacearum.</title>
        <authorList>
            <person name="Kawasaki T."/>
            <person name="Yoshikawa G."/>
            <person name="Ogata H."/>
            <person name="Yamada T."/>
        </authorList>
    </citation>
    <scope>NUCLEOTIDE SEQUENCE [LARGE SCALE GENOMIC DNA]</scope>
    <source>
        <strain evidence="2 3">RP12</strain>
    </source>
</reference>
<evidence type="ECO:0000259" key="1">
    <source>
        <dbReference type="Pfam" id="PF20287"/>
    </source>
</evidence>
<accession>A0A1L7N0J7</accession>
<proteinExistence type="predicted"/>
<evidence type="ECO:0000313" key="3">
    <source>
        <dbReference type="Proteomes" id="UP000222831"/>
    </source>
</evidence>
<dbReference type="Pfam" id="PF20287">
    <property type="entry name" value="SH3DP"/>
    <property type="match status" value="1"/>
</dbReference>
<organism evidence="2 3">
    <name type="scientific">Ralstonia phage RP12</name>
    <dbReference type="NCBI Taxonomy" id="1923889"/>
    <lineage>
        <taxon>Viruses</taxon>
        <taxon>Duplodnaviria</taxon>
        <taxon>Heunggongvirae</taxon>
        <taxon>Uroviricota</taxon>
        <taxon>Caudoviricetes</taxon>
        <taxon>Chimalliviridae</taxon>
        <taxon>Ripduovirus</taxon>
        <taxon>Ripduovirus RP12</taxon>
    </lineage>
</organism>
<sequence length="135" mass="14648">MAYPFQTRKVYSFDVYPSAILGTGFKNVTVQAILDYQTALGLADLAALHINVFPSLPAGTPNRPQDFDYLLLRTDGGDSTVIGIPWIVEETIELVESLQINAVIDGVGSGDLERIRACLSQNGYDKITLSIVGNN</sequence>
<dbReference type="RefSeq" id="YP_009598699.1">
    <property type="nucleotide sequence ID" value="NC_041911.1"/>
</dbReference>
<dbReference type="Proteomes" id="UP000222831">
    <property type="component" value="Segment"/>
</dbReference>